<organism evidence="10 11">
    <name type="scientific">Staphylotrichum longicolle</name>
    <dbReference type="NCBI Taxonomy" id="669026"/>
    <lineage>
        <taxon>Eukaryota</taxon>
        <taxon>Fungi</taxon>
        <taxon>Dikarya</taxon>
        <taxon>Ascomycota</taxon>
        <taxon>Pezizomycotina</taxon>
        <taxon>Sordariomycetes</taxon>
        <taxon>Sordariomycetidae</taxon>
        <taxon>Sordariales</taxon>
        <taxon>Chaetomiaceae</taxon>
        <taxon>Staphylotrichum</taxon>
    </lineage>
</organism>
<feature type="domain" description="Protein kinase" evidence="9">
    <location>
        <begin position="38"/>
        <end position="376"/>
    </location>
</feature>
<keyword evidence="3" id="KW-0808">Transferase</keyword>
<dbReference type="GO" id="GO:0005737">
    <property type="term" value="C:cytoplasm"/>
    <property type="evidence" value="ECO:0007669"/>
    <property type="project" value="TreeGrafter"/>
</dbReference>
<dbReference type="AlphaFoldDB" id="A0AAD4ERY7"/>
<dbReference type="InterPro" id="IPR000719">
    <property type="entry name" value="Prot_kinase_dom"/>
</dbReference>
<evidence type="ECO:0000256" key="1">
    <source>
        <dbReference type="ARBA" id="ARBA00012513"/>
    </source>
</evidence>
<keyword evidence="6" id="KW-0067">ATP-binding</keyword>
<proteinExistence type="predicted"/>
<dbReference type="Proteomes" id="UP001197093">
    <property type="component" value="Unassembled WGS sequence"/>
</dbReference>
<keyword evidence="11" id="KW-1185">Reference proteome</keyword>
<dbReference type="Gene3D" id="1.10.510.10">
    <property type="entry name" value="Transferase(Phosphotransferase) domain 1"/>
    <property type="match status" value="1"/>
</dbReference>
<evidence type="ECO:0000256" key="6">
    <source>
        <dbReference type="ARBA" id="ARBA00022840"/>
    </source>
</evidence>
<comment type="catalytic activity">
    <reaction evidence="7">
        <text>L-threonyl-[protein] + ATP = O-phospho-L-threonyl-[protein] + ADP + H(+)</text>
        <dbReference type="Rhea" id="RHEA:46608"/>
        <dbReference type="Rhea" id="RHEA-COMP:11060"/>
        <dbReference type="Rhea" id="RHEA-COMP:11605"/>
        <dbReference type="ChEBI" id="CHEBI:15378"/>
        <dbReference type="ChEBI" id="CHEBI:30013"/>
        <dbReference type="ChEBI" id="CHEBI:30616"/>
        <dbReference type="ChEBI" id="CHEBI:61977"/>
        <dbReference type="ChEBI" id="CHEBI:456216"/>
        <dbReference type="EC" id="2.7.11.1"/>
    </reaction>
</comment>
<sequence length="381" mass="42848">MVNPLDYNIGVPAEDLGNYCPGGYHPILLNDRLHDGRYEIVHKLGFGSFSTIWLARDHREQRNVTIKVVVASKSDETARELDILSALKEQGDPAHPGRKHVSHLIESFHHEGPNGRHLCIVLGMLGPKLSSVVEDCPEYRLDGTLARSVSRQLLLAVVYLHSVGVAHGDIHMGNVLLSLPDFEEASLEAIFEDLGPPQIGKVERYDGMPLEPGIPEYLVEPAEYGVEVDEETCEIQLIDFGESFFIADPPKLISTPMPLRPPELVFQRPLTNAAHFDEDQGLIPQFEKVLGGLPQQWIEEAIQAGVFKERPDDSSKEFFRPLEEEIRRSYFDDRNTESLDLTQADLDVLGRYLRRLLVVDPVLRAAARDLLDDPWVLAEEK</sequence>
<dbReference type="EMBL" id="JAHCVI010000004">
    <property type="protein sequence ID" value="KAG7286209.1"/>
    <property type="molecule type" value="Genomic_DNA"/>
</dbReference>
<dbReference type="SMART" id="SM00220">
    <property type="entry name" value="S_TKc"/>
    <property type="match status" value="1"/>
</dbReference>
<dbReference type="SUPFAM" id="SSF56112">
    <property type="entry name" value="Protein kinase-like (PK-like)"/>
    <property type="match status" value="1"/>
</dbReference>
<dbReference type="PANTHER" id="PTHR47634">
    <property type="entry name" value="PROTEIN KINASE DOMAIN-CONTAINING PROTEIN-RELATED"/>
    <property type="match status" value="1"/>
</dbReference>
<evidence type="ECO:0000313" key="11">
    <source>
        <dbReference type="Proteomes" id="UP001197093"/>
    </source>
</evidence>
<comment type="catalytic activity">
    <reaction evidence="8">
        <text>L-seryl-[protein] + ATP = O-phospho-L-seryl-[protein] + ADP + H(+)</text>
        <dbReference type="Rhea" id="RHEA:17989"/>
        <dbReference type="Rhea" id="RHEA-COMP:9863"/>
        <dbReference type="Rhea" id="RHEA-COMP:11604"/>
        <dbReference type="ChEBI" id="CHEBI:15378"/>
        <dbReference type="ChEBI" id="CHEBI:29999"/>
        <dbReference type="ChEBI" id="CHEBI:30616"/>
        <dbReference type="ChEBI" id="CHEBI:83421"/>
        <dbReference type="ChEBI" id="CHEBI:456216"/>
        <dbReference type="EC" id="2.7.11.1"/>
    </reaction>
</comment>
<gene>
    <name evidence="10" type="ORF">NEMBOFW57_008515</name>
</gene>
<dbReference type="InterPro" id="IPR051334">
    <property type="entry name" value="SRPK"/>
</dbReference>
<evidence type="ECO:0000259" key="9">
    <source>
        <dbReference type="PROSITE" id="PS50011"/>
    </source>
</evidence>
<dbReference type="Gene3D" id="3.30.200.20">
    <property type="entry name" value="Phosphorylase Kinase, domain 1"/>
    <property type="match status" value="1"/>
</dbReference>
<keyword evidence="2" id="KW-0723">Serine/threonine-protein kinase</keyword>
<dbReference type="PANTHER" id="PTHR47634:SF9">
    <property type="entry name" value="PROTEIN KINASE DOMAIN-CONTAINING PROTEIN-RELATED"/>
    <property type="match status" value="1"/>
</dbReference>
<keyword evidence="5" id="KW-0418">Kinase</keyword>
<protein>
    <recommendedName>
        <fullName evidence="1">non-specific serine/threonine protein kinase</fullName>
        <ecNumber evidence="1">2.7.11.1</ecNumber>
    </recommendedName>
</protein>
<dbReference type="GO" id="GO:0000245">
    <property type="term" value="P:spliceosomal complex assembly"/>
    <property type="evidence" value="ECO:0007669"/>
    <property type="project" value="TreeGrafter"/>
</dbReference>
<evidence type="ECO:0000256" key="8">
    <source>
        <dbReference type="ARBA" id="ARBA00048679"/>
    </source>
</evidence>
<evidence type="ECO:0000313" key="10">
    <source>
        <dbReference type="EMBL" id="KAG7286209.1"/>
    </source>
</evidence>
<reference evidence="10" key="1">
    <citation type="submission" date="2023-02" db="EMBL/GenBank/DDBJ databases">
        <authorList>
            <person name="Palmer J.M."/>
        </authorList>
    </citation>
    <scope>NUCLEOTIDE SEQUENCE</scope>
    <source>
        <strain evidence="10">FW57</strain>
    </source>
</reference>
<comment type="caution">
    <text evidence="10">The sequence shown here is derived from an EMBL/GenBank/DDBJ whole genome shotgun (WGS) entry which is preliminary data.</text>
</comment>
<name>A0AAD4ERY7_9PEZI</name>
<dbReference type="PROSITE" id="PS50011">
    <property type="entry name" value="PROTEIN_KINASE_DOM"/>
    <property type="match status" value="1"/>
</dbReference>
<dbReference type="GO" id="GO:0005634">
    <property type="term" value="C:nucleus"/>
    <property type="evidence" value="ECO:0007669"/>
    <property type="project" value="TreeGrafter"/>
</dbReference>
<evidence type="ECO:0000256" key="7">
    <source>
        <dbReference type="ARBA" id="ARBA00047899"/>
    </source>
</evidence>
<dbReference type="InterPro" id="IPR011009">
    <property type="entry name" value="Kinase-like_dom_sf"/>
</dbReference>
<dbReference type="GO" id="GO:0005524">
    <property type="term" value="F:ATP binding"/>
    <property type="evidence" value="ECO:0007669"/>
    <property type="project" value="UniProtKB-KW"/>
</dbReference>
<evidence type="ECO:0000256" key="4">
    <source>
        <dbReference type="ARBA" id="ARBA00022741"/>
    </source>
</evidence>
<dbReference type="EC" id="2.7.11.1" evidence="1"/>
<evidence type="ECO:0000256" key="3">
    <source>
        <dbReference type="ARBA" id="ARBA00022679"/>
    </source>
</evidence>
<dbReference type="Pfam" id="PF00069">
    <property type="entry name" value="Pkinase"/>
    <property type="match status" value="1"/>
</dbReference>
<accession>A0AAD4ERY7</accession>
<keyword evidence="4" id="KW-0547">Nucleotide-binding</keyword>
<dbReference type="GO" id="GO:0004674">
    <property type="term" value="F:protein serine/threonine kinase activity"/>
    <property type="evidence" value="ECO:0007669"/>
    <property type="project" value="UniProtKB-KW"/>
</dbReference>
<evidence type="ECO:0000256" key="2">
    <source>
        <dbReference type="ARBA" id="ARBA00022527"/>
    </source>
</evidence>
<dbReference type="GO" id="GO:0050684">
    <property type="term" value="P:regulation of mRNA processing"/>
    <property type="evidence" value="ECO:0007669"/>
    <property type="project" value="TreeGrafter"/>
</dbReference>
<evidence type="ECO:0000256" key="5">
    <source>
        <dbReference type="ARBA" id="ARBA00022777"/>
    </source>
</evidence>